<protein>
    <recommendedName>
        <fullName evidence="3">AP2/ERF domain-containing protein</fullName>
    </recommendedName>
</protein>
<name>A0A1S8Y9V0_9GAMM</name>
<dbReference type="OrthoDB" id="388551at2"/>
<dbReference type="GO" id="GO:0003677">
    <property type="term" value="F:DNA binding"/>
    <property type="evidence" value="ECO:0007669"/>
    <property type="project" value="InterPro"/>
</dbReference>
<evidence type="ECO:0008006" key="3">
    <source>
        <dbReference type="Google" id="ProtNLM"/>
    </source>
</evidence>
<dbReference type="GO" id="GO:0003700">
    <property type="term" value="F:DNA-binding transcription factor activity"/>
    <property type="evidence" value="ECO:0007669"/>
    <property type="project" value="InterPro"/>
</dbReference>
<keyword evidence="2" id="KW-1185">Reference proteome</keyword>
<evidence type="ECO:0000313" key="1">
    <source>
        <dbReference type="EMBL" id="OON35558.1"/>
    </source>
</evidence>
<proteinExistence type="predicted"/>
<dbReference type="Gene3D" id="3.90.75.20">
    <property type="match status" value="1"/>
</dbReference>
<dbReference type="InterPro" id="IPR016177">
    <property type="entry name" value="DNA-bd_dom_sf"/>
</dbReference>
<dbReference type="AlphaFoldDB" id="A0A1S8Y9V0"/>
<accession>A0A1S8Y9V0</accession>
<dbReference type="RefSeq" id="WP_078004920.1">
    <property type="nucleotide sequence ID" value="NZ_MRUL01000029.1"/>
</dbReference>
<dbReference type="SUPFAM" id="SSF54060">
    <property type="entry name" value="His-Me finger endonucleases"/>
    <property type="match status" value="1"/>
</dbReference>
<dbReference type="STRING" id="1926881.BTJ39_22500"/>
<dbReference type="InterPro" id="IPR036955">
    <property type="entry name" value="AP2/ERF_dom_sf"/>
</dbReference>
<dbReference type="Proteomes" id="UP000190667">
    <property type="component" value="Unassembled WGS sequence"/>
</dbReference>
<comment type="caution">
    <text evidence="1">The sequence shown here is derived from an EMBL/GenBank/DDBJ whole genome shotgun (WGS) entry which is preliminary data.</text>
</comment>
<dbReference type="InterPro" id="IPR044925">
    <property type="entry name" value="His-Me_finger_sf"/>
</dbReference>
<dbReference type="Gene3D" id="3.30.730.10">
    <property type="entry name" value="AP2/ERF domain"/>
    <property type="match status" value="1"/>
</dbReference>
<gene>
    <name evidence="1" type="ORF">BTJ39_22500</name>
</gene>
<sequence length="153" mass="17534">MKINLTLGQVAIVDECDYEMLSKVKWHATKRRDGNGYYAKNSKGERMHQYIMEVSDERIVDHIDGNGLNNTRANLRIGNQSQNCVNRKTTPGVRLRGARKKKNLWQAYIKYRGRQKSLGYFNTEVEAHEAYLAEAIKLHGSWMPPPAPPEGKC</sequence>
<evidence type="ECO:0000313" key="2">
    <source>
        <dbReference type="Proteomes" id="UP000190667"/>
    </source>
</evidence>
<organism evidence="1 2">
    <name type="scientific">Izhakiella australiensis</name>
    <dbReference type="NCBI Taxonomy" id="1926881"/>
    <lineage>
        <taxon>Bacteria</taxon>
        <taxon>Pseudomonadati</taxon>
        <taxon>Pseudomonadota</taxon>
        <taxon>Gammaproteobacteria</taxon>
        <taxon>Enterobacterales</taxon>
        <taxon>Erwiniaceae</taxon>
        <taxon>Izhakiella</taxon>
    </lineage>
</organism>
<reference evidence="1 2" key="1">
    <citation type="submission" date="2016-12" db="EMBL/GenBank/DDBJ databases">
        <title>Izhakiella australiana sp. nov. of genus Izhakiella isolated from Australian desert.</title>
        <authorList>
            <person name="Ji M."/>
        </authorList>
    </citation>
    <scope>NUCLEOTIDE SEQUENCE [LARGE SCALE GENOMIC DNA]</scope>
    <source>
        <strain evidence="1 2">D4N98</strain>
    </source>
</reference>
<dbReference type="EMBL" id="MRUL01000029">
    <property type="protein sequence ID" value="OON35558.1"/>
    <property type="molecule type" value="Genomic_DNA"/>
</dbReference>
<dbReference type="SUPFAM" id="SSF54171">
    <property type="entry name" value="DNA-binding domain"/>
    <property type="match status" value="1"/>
</dbReference>